<dbReference type="EMBL" id="JPKY01000024">
    <property type="protein sequence ID" value="KFH45997.1"/>
    <property type="molecule type" value="Genomic_DNA"/>
</dbReference>
<dbReference type="AlphaFoldDB" id="A0A086T9G5"/>
<dbReference type="InterPro" id="IPR002347">
    <property type="entry name" value="SDR_fam"/>
</dbReference>
<dbReference type="HOGENOM" id="CLU_083410_0_0_1"/>
<dbReference type="SUPFAM" id="SSF51735">
    <property type="entry name" value="NAD(P)-binding Rossmann-fold domains"/>
    <property type="match status" value="1"/>
</dbReference>
<gene>
    <name evidence="3" type="ORF">ACRE_031840</name>
</gene>
<dbReference type="OrthoDB" id="542013at2759"/>
<dbReference type="Pfam" id="PF00106">
    <property type="entry name" value="adh_short"/>
    <property type="match status" value="1"/>
</dbReference>
<protein>
    <submittedName>
        <fullName evidence="3">WW domain-containing oxidoreductase-like protein</fullName>
    </submittedName>
</protein>
<dbReference type="Gene3D" id="3.40.50.720">
    <property type="entry name" value="NAD(P)-binding Rossmann-like Domain"/>
    <property type="match status" value="1"/>
</dbReference>
<proteinExistence type="inferred from homology"/>
<evidence type="ECO:0000256" key="1">
    <source>
        <dbReference type="ARBA" id="ARBA00006484"/>
    </source>
</evidence>
<organism evidence="3 4">
    <name type="scientific">Hapsidospora chrysogenum (strain ATCC 11550 / CBS 779.69 / DSM 880 / IAM 14645 / JCM 23072 / IMI 49137)</name>
    <name type="common">Acremonium chrysogenum</name>
    <dbReference type="NCBI Taxonomy" id="857340"/>
    <lineage>
        <taxon>Eukaryota</taxon>
        <taxon>Fungi</taxon>
        <taxon>Dikarya</taxon>
        <taxon>Ascomycota</taxon>
        <taxon>Pezizomycotina</taxon>
        <taxon>Sordariomycetes</taxon>
        <taxon>Hypocreomycetidae</taxon>
        <taxon>Hypocreales</taxon>
        <taxon>Bionectriaceae</taxon>
        <taxon>Hapsidospora</taxon>
    </lineage>
</organism>
<reference evidence="4" key="1">
    <citation type="journal article" date="2014" name="Genome Announc.">
        <title>Genome sequence and annotation of Acremonium chrysogenum, producer of the beta-lactam antibiotic cephalosporin C.</title>
        <authorList>
            <person name="Terfehr D."/>
            <person name="Dahlmann T.A."/>
            <person name="Specht T."/>
            <person name="Zadra I."/>
            <person name="Kuernsteiner H."/>
            <person name="Kueck U."/>
        </authorList>
    </citation>
    <scope>NUCLEOTIDE SEQUENCE [LARGE SCALE GENOMIC DNA]</scope>
    <source>
        <strain evidence="4">ATCC 11550 / CBS 779.69 / DSM 880 / IAM 14645 / JCM 23072 / IMI 49137</strain>
    </source>
</reference>
<evidence type="ECO:0000256" key="2">
    <source>
        <dbReference type="ARBA" id="ARBA00023002"/>
    </source>
</evidence>
<dbReference type="STRING" id="857340.A0A086T9G5"/>
<sequence length="293" mass="32588">MATAAKTIIATGVSSGLGFEAVRQLLEQPQPYRVILGARSPQRTQEAYDALTYDRTANPITVLPLELNDLRNVQSFAKEALEKLGQDKVDYVLLNGATSKGAEEPGPHGSKWCEALIVNHLSHHYLMHLLREKLVASKSRIVFVSSGAVRNVPDVTVLEEHLRGGSGVSYKTIYPETKFVGLLGAHWWRRQLQGQCEVVAVSPGLIPATNIMRAHDREALLKHADAKSPAEGGANVLRALFRDDIPEDPERIFLTSWGEWWEKDVYGNTLDKELQDKWCPSKEQLEKEEGLSS</sequence>
<dbReference type="Proteomes" id="UP000029964">
    <property type="component" value="Unassembled WGS sequence"/>
</dbReference>
<dbReference type="PANTHER" id="PTHR24320:SF148">
    <property type="entry name" value="NAD(P)-BINDING ROSSMANN-FOLD SUPERFAMILY PROTEIN"/>
    <property type="match status" value="1"/>
</dbReference>
<evidence type="ECO:0000313" key="4">
    <source>
        <dbReference type="Proteomes" id="UP000029964"/>
    </source>
</evidence>
<dbReference type="GO" id="GO:0016491">
    <property type="term" value="F:oxidoreductase activity"/>
    <property type="evidence" value="ECO:0007669"/>
    <property type="project" value="UniProtKB-KW"/>
</dbReference>
<dbReference type="InterPro" id="IPR036291">
    <property type="entry name" value="NAD(P)-bd_dom_sf"/>
</dbReference>
<keyword evidence="4" id="KW-1185">Reference proteome</keyword>
<comment type="similarity">
    <text evidence="1">Belongs to the short-chain dehydrogenases/reductases (SDR) family.</text>
</comment>
<evidence type="ECO:0000313" key="3">
    <source>
        <dbReference type="EMBL" id="KFH45997.1"/>
    </source>
</evidence>
<keyword evidence="2" id="KW-0560">Oxidoreductase</keyword>
<accession>A0A086T9G5</accession>
<name>A0A086T9G5_HAPC1</name>
<dbReference type="PANTHER" id="PTHR24320">
    <property type="entry name" value="RETINOL DEHYDROGENASE"/>
    <property type="match status" value="1"/>
</dbReference>
<comment type="caution">
    <text evidence="3">The sequence shown here is derived from an EMBL/GenBank/DDBJ whole genome shotgun (WGS) entry which is preliminary data.</text>
</comment>